<feature type="transmembrane region" description="Helical" evidence="6">
    <location>
        <begin position="135"/>
        <end position="162"/>
    </location>
</feature>
<sequence>MNYWKILRQTADEFIDDEVLRLSAALSYYAVFSLAPLLLISIAVAGWFFGDEAVRGQVTEHLKSSLGNAGATAVQDMLVHARKPEKNVLASGLGIAMLLFGAGGVFGQLQEALNTVWGVRRRSGRGWKGLIRDRFLSYAMVLGTGFLLLTSMLLTAFLQGISTWAGSFLSISPVIWNVISTVVAFLLIAGLFAAIFKVLPDVRVKWNHVFVGAVFTAVLFSIGKFAMGWYLGREATASAYGATGALALVLLWVYYSSIILLFGAEFTQVSANSSGDTILPDKDAVAIQVVEIQAPGE</sequence>
<evidence type="ECO:0000313" key="7">
    <source>
        <dbReference type="EMBL" id="MEK7953269.1"/>
    </source>
</evidence>
<dbReference type="EMBL" id="JBBUKT010000010">
    <property type="protein sequence ID" value="MEK7953269.1"/>
    <property type="molecule type" value="Genomic_DNA"/>
</dbReference>
<gene>
    <name evidence="7" type="ORF">WKV53_22335</name>
</gene>
<feature type="transmembrane region" description="Helical" evidence="6">
    <location>
        <begin position="237"/>
        <end position="262"/>
    </location>
</feature>
<feature type="transmembrane region" description="Helical" evidence="6">
    <location>
        <begin position="208"/>
        <end position="231"/>
    </location>
</feature>
<dbReference type="NCBIfam" id="TIGR00765">
    <property type="entry name" value="yihY_not_rbn"/>
    <property type="match status" value="1"/>
</dbReference>
<dbReference type="Pfam" id="PF03631">
    <property type="entry name" value="Virul_fac_BrkB"/>
    <property type="match status" value="1"/>
</dbReference>
<keyword evidence="5 6" id="KW-0472">Membrane</keyword>
<keyword evidence="2" id="KW-1003">Cell membrane</keyword>
<keyword evidence="4 6" id="KW-1133">Transmembrane helix</keyword>
<feature type="transmembrane region" description="Helical" evidence="6">
    <location>
        <begin position="88"/>
        <end position="114"/>
    </location>
</feature>
<reference evidence="7 8" key="1">
    <citation type="submission" date="2024-04" db="EMBL/GenBank/DDBJ databases">
        <title>Luteolibacter sp. isolated from soil.</title>
        <authorList>
            <person name="An J."/>
        </authorList>
    </citation>
    <scope>NUCLEOTIDE SEQUENCE [LARGE SCALE GENOMIC DNA]</scope>
    <source>
        <strain evidence="7 8">Y139</strain>
    </source>
</reference>
<dbReference type="Proteomes" id="UP001371305">
    <property type="component" value="Unassembled WGS sequence"/>
</dbReference>
<dbReference type="InterPro" id="IPR017039">
    <property type="entry name" value="Virul_fac_BrkB"/>
</dbReference>
<dbReference type="PIRSF" id="PIRSF035875">
    <property type="entry name" value="RNase_BN"/>
    <property type="match status" value="1"/>
</dbReference>
<evidence type="ECO:0000256" key="2">
    <source>
        <dbReference type="ARBA" id="ARBA00022475"/>
    </source>
</evidence>
<evidence type="ECO:0000256" key="3">
    <source>
        <dbReference type="ARBA" id="ARBA00022692"/>
    </source>
</evidence>
<name>A0ABU9B237_9BACT</name>
<evidence type="ECO:0000256" key="4">
    <source>
        <dbReference type="ARBA" id="ARBA00022989"/>
    </source>
</evidence>
<evidence type="ECO:0000256" key="6">
    <source>
        <dbReference type="SAM" id="Phobius"/>
    </source>
</evidence>
<proteinExistence type="predicted"/>
<dbReference type="RefSeq" id="WP_341407033.1">
    <property type="nucleotide sequence ID" value="NZ_JBBUKT010000010.1"/>
</dbReference>
<feature type="transmembrane region" description="Helical" evidence="6">
    <location>
        <begin position="28"/>
        <end position="49"/>
    </location>
</feature>
<keyword evidence="3 6" id="KW-0812">Transmembrane</keyword>
<dbReference type="PANTHER" id="PTHR30213">
    <property type="entry name" value="INNER MEMBRANE PROTEIN YHJD"/>
    <property type="match status" value="1"/>
</dbReference>
<evidence type="ECO:0000313" key="8">
    <source>
        <dbReference type="Proteomes" id="UP001371305"/>
    </source>
</evidence>
<evidence type="ECO:0000256" key="1">
    <source>
        <dbReference type="ARBA" id="ARBA00004651"/>
    </source>
</evidence>
<comment type="subcellular location">
    <subcellularLocation>
        <location evidence="1">Cell membrane</location>
        <topology evidence="1">Multi-pass membrane protein</topology>
    </subcellularLocation>
</comment>
<feature type="transmembrane region" description="Helical" evidence="6">
    <location>
        <begin position="174"/>
        <end position="196"/>
    </location>
</feature>
<dbReference type="PANTHER" id="PTHR30213:SF1">
    <property type="entry name" value="INNER MEMBRANE PROTEIN YHJD"/>
    <property type="match status" value="1"/>
</dbReference>
<keyword evidence="8" id="KW-1185">Reference proteome</keyword>
<organism evidence="7 8">
    <name type="scientific">Luteolibacter soli</name>
    <dbReference type="NCBI Taxonomy" id="3135280"/>
    <lineage>
        <taxon>Bacteria</taxon>
        <taxon>Pseudomonadati</taxon>
        <taxon>Verrucomicrobiota</taxon>
        <taxon>Verrucomicrobiia</taxon>
        <taxon>Verrucomicrobiales</taxon>
        <taxon>Verrucomicrobiaceae</taxon>
        <taxon>Luteolibacter</taxon>
    </lineage>
</organism>
<protein>
    <submittedName>
        <fullName evidence="7">YihY/virulence factor BrkB family protein</fullName>
    </submittedName>
</protein>
<comment type="caution">
    <text evidence="7">The sequence shown here is derived from an EMBL/GenBank/DDBJ whole genome shotgun (WGS) entry which is preliminary data.</text>
</comment>
<evidence type="ECO:0000256" key="5">
    <source>
        <dbReference type="ARBA" id="ARBA00023136"/>
    </source>
</evidence>
<accession>A0ABU9B237</accession>